<protein>
    <recommendedName>
        <fullName evidence="6">Helicase ATP-binding domain-containing protein</fullName>
    </recommendedName>
</protein>
<feature type="region of interest" description="Disordered" evidence="5">
    <location>
        <begin position="1"/>
        <end position="52"/>
    </location>
</feature>
<dbReference type="PANTHER" id="PTHR47959:SF13">
    <property type="entry name" value="ATP-DEPENDENT RNA HELICASE RHLE"/>
    <property type="match status" value="1"/>
</dbReference>
<dbReference type="GO" id="GO:0003676">
    <property type="term" value="F:nucleic acid binding"/>
    <property type="evidence" value="ECO:0007669"/>
    <property type="project" value="InterPro"/>
</dbReference>
<evidence type="ECO:0000313" key="7">
    <source>
        <dbReference type="EMBL" id="SVE36043.1"/>
    </source>
</evidence>
<evidence type="ECO:0000256" key="5">
    <source>
        <dbReference type="SAM" id="MobiDB-lite"/>
    </source>
</evidence>
<evidence type="ECO:0000256" key="2">
    <source>
        <dbReference type="ARBA" id="ARBA00022801"/>
    </source>
</evidence>
<dbReference type="SUPFAM" id="SSF52540">
    <property type="entry name" value="P-loop containing nucleoside triphosphate hydrolases"/>
    <property type="match status" value="1"/>
</dbReference>
<dbReference type="InterPro" id="IPR014001">
    <property type="entry name" value="Helicase_ATP-bd"/>
</dbReference>
<dbReference type="EMBL" id="UINC01211934">
    <property type="protein sequence ID" value="SVE36043.1"/>
    <property type="molecule type" value="Genomic_DNA"/>
</dbReference>
<feature type="compositionally biased region" description="Basic residues" evidence="5">
    <location>
        <begin position="12"/>
        <end position="31"/>
    </location>
</feature>
<proteinExistence type="predicted"/>
<keyword evidence="3" id="KW-0347">Helicase</keyword>
<dbReference type="InterPro" id="IPR050079">
    <property type="entry name" value="DEAD_box_RNA_helicase"/>
</dbReference>
<evidence type="ECO:0000259" key="6">
    <source>
        <dbReference type="PROSITE" id="PS51192"/>
    </source>
</evidence>
<dbReference type="AlphaFoldDB" id="A0A383CVH8"/>
<keyword evidence="1" id="KW-0547">Nucleotide-binding</keyword>
<feature type="domain" description="Helicase ATP-binding" evidence="6">
    <location>
        <begin position="89"/>
        <end position="149"/>
    </location>
</feature>
<dbReference type="GO" id="GO:0005829">
    <property type="term" value="C:cytosol"/>
    <property type="evidence" value="ECO:0007669"/>
    <property type="project" value="TreeGrafter"/>
</dbReference>
<feature type="non-terminal residue" evidence="7">
    <location>
        <position position="149"/>
    </location>
</feature>
<evidence type="ECO:0000256" key="1">
    <source>
        <dbReference type="ARBA" id="ARBA00022741"/>
    </source>
</evidence>
<dbReference type="GO" id="GO:0005524">
    <property type="term" value="F:ATP binding"/>
    <property type="evidence" value="ECO:0007669"/>
    <property type="project" value="UniProtKB-KW"/>
</dbReference>
<evidence type="ECO:0000256" key="3">
    <source>
        <dbReference type="ARBA" id="ARBA00022806"/>
    </source>
</evidence>
<evidence type="ECO:0000256" key="4">
    <source>
        <dbReference type="ARBA" id="ARBA00022840"/>
    </source>
</evidence>
<dbReference type="PANTHER" id="PTHR47959">
    <property type="entry name" value="ATP-DEPENDENT RNA HELICASE RHLE-RELATED"/>
    <property type="match status" value="1"/>
</dbReference>
<organism evidence="7">
    <name type="scientific">marine metagenome</name>
    <dbReference type="NCBI Taxonomy" id="408172"/>
    <lineage>
        <taxon>unclassified sequences</taxon>
        <taxon>metagenomes</taxon>
        <taxon>ecological metagenomes</taxon>
    </lineage>
</organism>
<keyword evidence="4" id="KW-0067">ATP-binding</keyword>
<name>A0A383CVH8_9ZZZZ</name>
<dbReference type="GO" id="GO:0003724">
    <property type="term" value="F:RNA helicase activity"/>
    <property type="evidence" value="ECO:0007669"/>
    <property type="project" value="TreeGrafter"/>
</dbReference>
<dbReference type="GO" id="GO:0016787">
    <property type="term" value="F:hydrolase activity"/>
    <property type="evidence" value="ECO:0007669"/>
    <property type="project" value="UniProtKB-KW"/>
</dbReference>
<keyword evidence="2" id="KW-0378">Hydrolase</keyword>
<reference evidence="7" key="1">
    <citation type="submission" date="2018-05" db="EMBL/GenBank/DDBJ databases">
        <authorList>
            <person name="Lanie J.A."/>
            <person name="Ng W.-L."/>
            <person name="Kazmierczak K.M."/>
            <person name="Andrzejewski T.M."/>
            <person name="Davidsen T.M."/>
            <person name="Wayne K.J."/>
            <person name="Tettelin H."/>
            <person name="Glass J.I."/>
            <person name="Rusch D."/>
            <person name="Podicherti R."/>
            <person name="Tsui H.-C.T."/>
            <person name="Winkler M.E."/>
        </authorList>
    </citation>
    <scope>NUCLEOTIDE SEQUENCE</scope>
</reference>
<sequence length="149" mass="16590">MNMTERKPRNRGDKKRGRFGGNKSRRRGKPSRTRDDQFRPNQKPRPREQVEPMEALEMEGIFGSLIPEIQYALKKEGYATPTPVQAQAISPQVDGRDLFGSAQTGTGKTAAFTIPLLQDLAAEKINPEGRHPRALILAPTRELAAQIGD</sequence>
<dbReference type="InterPro" id="IPR027417">
    <property type="entry name" value="P-loop_NTPase"/>
</dbReference>
<feature type="compositionally biased region" description="Basic and acidic residues" evidence="5">
    <location>
        <begin position="1"/>
        <end position="11"/>
    </location>
</feature>
<dbReference type="PROSITE" id="PS51192">
    <property type="entry name" value="HELICASE_ATP_BIND_1"/>
    <property type="match status" value="1"/>
</dbReference>
<dbReference type="Pfam" id="PF00270">
    <property type="entry name" value="DEAD"/>
    <property type="match status" value="1"/>
</dbReference>
<dbReference type="Gene3D" id="3.40.50.300">
    <property type="entry name" value="P-loop containing nucleotide triphosphate hydrolases"/>
    <property type="match status" value="1"/>
</dbReference>
<gene>
    <name evidence="7" type="ORF">METZ01_LOCUS488897</name>
</gene>
<dbReference type="InterPro" id="IPR011545">
    <property type="entry name" value="DEAD/DEAH_box_helicase_dom"/>
</dbReference>
<accession>A0A383CVH8</accession>